<dbReference type="AlphaFoldDB" id="F0S7Z7"/>
<accession>F0S7Z7</accession>
<evidence type="ECO:0000313" key="2">
    <source>
        <dbReference type="Proteomes" id="UP000000310"/>
    </source>
</evidence>
<name>F0S7Z7_PSESL</name>
<keyword evidence="2" id="KW-1185">Reference proteome</keyword>
<dbReference type="HOGENOM" id="CLU_3139749_0_0_10"/>
<organism evidence="1 2">
    <name type="scientific">Pseudopedobacter saltans (strain ATCC 51119 / DSM 12145 / JCM 21818 / CCUG 39354 / LMG 10337 / NBRC 100064 / NCIMB 13643)</name>
    <name type="common">Pedobacter saltans</name>
    <dbReference type="NCBI Taxonomy" id="762903"/>
    <lineage>
        <taxon>Bacteria</taxon>
        <taxon>Pseudomonadati</taxon>
        <taxon>Bacteroidota</taxon>
        <taxon>Sphingobacteriia</taxon>
        <taxon>Sphingobacteriales</taxon>
        <taxon>Sphingobacteriaceae</taxon>
        <taxon>Pseudopedobacter</taxon>
    </lineage>
</organism>
<gene>
    <name evidence="1" type="ordered locus">Pedsa_0642</name>
</gene>
<evidence type="ECO:0000313" key="1">
    <source>
        <dbReference type="EMBL" id="ADY51218.1"/>
    </source>
</evidence>
<dbReference type="KEGG" id="psn:Pedsa_0642"/>
<dbReference type="EMBL" id="CP002545">
    <property type="protein sequence ID" value="ADY51218.1"/>
    <property type="molecule type" value="Genomic_DNA"/>
</dbReference>
<dbReference type="Proteomes" id="UP000000310">
    <property type="component" value="Chromosome"/>
</dbReference>
<reference evidence="1 2" key="1">
    <citation type="journal article" date="2011" name="Stand. Genomic Sci.">
        <title>Complete genome sequence of the gliding, heparinolytic Pedobacter saltans type strain (113).</title>
        <authorList>
            <person name="Liolios K."/>
            <person name="Sikorski J."/>
            <person name="Lu M."/>
            <person name="Nolan M."/>
            <person name="Lapidus A."/>
            <person name="Lucas S."/>
            <person name="Hammon N."/>
            <person name="Deshpande S."/>
            <person name="Cheng J.F."/>
            <person name="Tapia R."/>
            <person name="Han C."/>
            <person name="Goodwin L."/>
            <person name="Pitluck S."/>
            <person name="Huntemann M."/>
            <person name="Ivanova N."/>
            <person name="Pagani I."/>
            <person name="Mavromatis K."/>
            <person name="Ovchinikova G."/>
            <person name="Pati A."/>
            <person name="Chen A."/>
            <person name="Palaniappan K."/>
            <person name="Land M."/>
            <person name="Hauser L."/>
            <person name="Brambilla E.M."/>
            <person name="Kotsyurbenko O."/>
            <person name="Rohde M."/>
            <person name="Tindall B.J."/>
            <person name="Abt B."/>
            <person name="Goker M."/>
            <person name="Detter J.C."/>
            <person name="Woyke T."/>
            <person name="Bristow J."/>
            <person name="Eisen J.A."/>
            <person name="Markowitz V."/>
            <person name="Hugenholtz P."/>
            <person name="Klenk H.P."/>
            <person name="Kyrpides N.C."/>
        </authorList>
    </citation>
    <scope>NUCLEOTIDE SEQUENCE [LARGE SCALE GENOMIC DNA]</scope>
    <source>
        <strain evidence="2">ATCC 51119 / DSM 12145 / JCM 21818 / LMG 10337 / NBRC 100064 / NCIMB 13643</strain>
    </source>
</reference>
<reference evidence="2" key="2">
    <citation type="submission" date="2011-02" db="EMBL/GenBank/DDBJ databases">
        <title>The complete genome of Pedobacter saltans DSM 12145.</title>
        <authorList>
            <consortium name="US DOE Joint Genome Institute (JGI-PGF)"/>
            <person name="Lucas S."/>
            <person name="Copeland A."/>
            <person name="Lapidus A."/>
            <person name="Bruce D."/>
            <person name="Goodwin L."/>
            <person name="Pitluck S."/>
            <person name="Kyrpides N."/>
            <person name="Mavromatis K."/>
            <person name="Pagani I."/>
            <person name="Ivanova N."/>
            <person name="Ovchinnikova G."/>
            <person name="Lu M."/>
            <person name="Detter J.C."/>
            <person name="Han C."/>
            <person name="Land M."/>
            <person name="Hauser L."/>
            <person name="Markowitz V."/>
            <person name="Cheng J.-F."/>
            <person name="Hugenholtz P."/>
            <person name="Woyke T."/>
            <person name="Wu D."/>
            <person name="Tindall B."/>
            <person name="Pomrenke H.G."/>
            <person name="Brambilla E."/>
            <person name="Klenk H.-P."/>
            <person name="Eisen J.A."/>
        </authorList>
    </citation>
    <scope>NUCLEOTIDE SEQUENCE [LARGE SCALE GENOMIC DNA]</scope>
    <source>
        <strain evidence="2">ATCC 51119 / DSM 12145 / JCM 21818 / LMG 10337 / NBRC 100064 / NCIMB 13643</strain>
    </source>
</reference>
<protein>
    <submittedName>
        <fullName evidence="1">Uncharacterized protein</fullName>
    </submittedName>
</protein>
<proteinExistence type="predicted"/>
<sequence length="49" mass="5777">MSSNFYAIPSCFKPDIFEILLKKWKKESYLKQSLCVILLTVFDANVIYQ</sequence>